<evidence type="ECO:0000259" key="5">
    <source>
        <dbReference type="PROSITE" id="PS50118"/>
    </source>
</evidence>
<dbReference type="SUPFAM" id="SSF47095">
    <property type="entry name" value="HMG-box"/>
    <property type="match status" value="1"/>
</dbReference>
<evidence type="ECO:0000256" key="3">
    <source>
        <dbReference type="PROSITE-ProRule" id="PRU00267"/>
    </source>
</evidence>
<dbReference type="CDD" id="cd01389">
    <property type="entry name" value="HMG-box_ROX1-like"/>
    <property type="match status" value="1"/>
</dbReference>
<feature type="DNA-binding region" description="HMG box" evidence="3">
    <location>
        <begin position="39"/>
        <end position="108"/>
    </location>
</feature>
<feature type="region of interest" description="Disordered" evidence="4">
    <location>
        <begin position="100"/>
        <end position="229"/>
    </location>
</feature>
<dbReference type="AlphaFoldDB" id="A0A9P7GDC8"/>
<reference evidence="6" key="1">
    <citation type="submission" date="2020-07" db="EMBL/GenBank/DDBJ databases">
        <authorList>
            <person name="Nieuwenhuis M."/>
            <person name="Van De Peppel L.J.J."/>
        </authorList>
    </citation>
    <scope>NUCLEOTIDE SEQUENCE</scope>
    <source>
        <strain evidence="6">AP01</strain>
        <tissue evidence="6">Mycelium</tissue>
    </source>
</reference>
<dbReference type="OrthoDB" id="6247875at2759"/>
<dbReference type="PANTHER" id="PTHR45789">
    <property type="entry name" value="FI18025P1"/>
    <property type="match status" value="1"/>
</dbReference>
<feature type="compositionally biased region" description="Basic and acidic residues" evidence="4">
    <location>
        <begin position="122"/>
        <end position="145"/>
    </location>
</feature>
<dbReference type="Pfam" id="PF00505">
    <property type="entry name" value="HMG_box"/>
    <property type="match status" value="1"/>
</dbReference>
<proteinExistence type="predicted"/>
<accession>A0A9P7GDC8</accession>
<dbReference type="SMART" id="SM00398">
    <property type="entry name" value="HMG"/>
    <property type="match status" value="1"/>
</dbReference>
<dbReference type="PANTHER" id="PTHR45789:SF2">
    <property type="entry name" value="FI18025P1"/>
    <property type="match status" value="1"/>
</dbReference>
<dbReference type="GO" id="GO:0000978">
    <property type="term" value="F:RNA polymerase II cis-regulatory region sequence-specific DNA binding"/>
    <property type="evidence" value="ECO:0007669"/>
    <property type="project" value="TreeGrafter"/>
</dbReference>
<feature type="region of interest" description="Disordered" evidence="4">
    <location>
        <begin position="1"/>
        <end position="43"/>
    </location>
</feature>
<evidence type="ECO:0000313" key="7">
    <source>
        <dbReference type="Proteomes" id="UP000775547"/>
    </source>
</evidence>
<keyword evidence="2 3" id="KW-0539">Nucleus</keyword>
<feature type="compositionally biased region" description="Pro residues" evidence="4">
    <location>
        <begin position="189"/>
        <end position="200"/>
    </location>
</feature>
<dbReference type="InterPro" id="IPR009071">
    <property type="entry name" value="HMG_box_dom"/>
</dbReference>
<dbReference type="InterPro" id="IPR036910">
    <property type="entry name" value="HMG_box_dom_sf"/>
</dbReference>
<dbReference type="GO" id="GO:0005634">
    <property type="term" value="C:nucleus"/>
    <property type="evidence" value="ECO:0007669"/>
    <property type="project" value="UniProtKB-UniRule"/>
</dbReference>
<feature type="region of interest" description="Disordered" evidence="4">
    <location>
        <begin position="328"/>
        <end position="361"/>
    </location>
</feature>
<evidence type="ECO:0000256" key="1">
    <source>
        <dbReference type="ARBA" id="ARBA00023125"/>
    </source>
</evidence>
<protein>
    <recommendedName>
        <fullName evidence="5">HMG box domain-containing protein</fullName>
    </recommendedName>
</protein>
<dbReference type="Proteomes" id="UP000775547">
    <property type="component" value="Unassembled WGS sequence"/>
</dbReference>
<keyword evidence="1 3" id="KW-0238">DNA-binding</keyword>
<dbReference type="Gene3D" id="1.10.30.10">
    <property type="entry name" value="High mobility group box domain"/>
    <property type="match status" value="1"/>
</dbReference>
<name>A0A9P7GDC8_9AGAR</name>
<organism evidence="6 7">
    <name type="scientific">Asterophora parasitica</name>
    <dbReference type="NCBI Taxonomy" id="117018"/>
    <lineage>
        <taxon>Eukaryota</taxon>
        <taxon>Fungi</taxon>
        <taxon>Dikarya</taxon>
        <taxon>Basidiomycota</taxon>
        <taxon>Agaricomycotina</taxon>
        <taxon>Agaricomycetes</taxon>
        <taxon>Agaricomycetidae</taxon>
        <taxon>Agaricales</taxon>
        <taxon>Tricholomatineae</taxon>
        <taxon>Lyophyllaceae</taxon>
        <taxon>Asterophora</taxon>
    </lineage>
</organism>
<dbReference type="InterPro" id="IPR051356">
    <property type="entry name" value="SOX/SOX-like_TF"/>
</dbReference>
<comment type="caution">
    <text evidence="6">The sequence shown here is derived from an EMBL/GenBank/DDBJ whole genome shotgun (WGS) entry which is preliminary data.</text>
</comment>
<dbReference type="EMBL" id="JABCKV010000019">
    <property type="protein sequence ID" value="KAG5646623.1"/>
    <property type="molecule type" value="Genomic_DNA"/>
</dbReference>
<dbReference type="PROSITE" id="PS50118">
    <property type="entry name" value="HMG_BOX_2"/>
    <property type="match status" value="1"/>
</dbReference>
<evidence type="ECO:0000313" key="6">
    <source>
        <dbReference type="EMBL" id="KAG5646623.1"/>
    </source>
</evidence>
<evidence type="ECO:0000256" key="2">
    <source>
        <dbReference type="ARBA" id="ARBA00023242"/>
    </source>
</evidence>
<feature type="compositionally biased region" description="Low complexity" evidence="4">
    <location>
        <begin position="177"/>
        <end position="188"/>
    </location>
</feature>
<gene>
    <name evidence="6" type="ORF">DXG03_002927</name>
</gene>
<sequence>MVYHHPNNNLSTVMRLDHPTPSHDATYDSAPQKSPRPHIPRPPNAFMLYRSDFLRRGIIPSHVERRQQNLSRIAGQCWNLLPGEEKAQWQERAAQVLLEHQKRNPDYKFTPAPRGSRRPKAKGREGEGEAVEGEERIRKIREEYARIAGPAASPARRRRPRASNRSCDLDKEPVNQSPLSQASTTSTPPSIPSSPTPSLPSPRNDTKESPLPPFFPQYSFPHIVPPRRPSTSLGFATGTASHDNGLARSGHNLARPSSASSETGLTNYLKDLDITPTAQTFPKTASAPPASSVQKSHPELYLPEPAAECEELSFPTLNAPFNPASYMEKDSELDQSPNDDSLLGTLYSGEPFPYGLPPLPPPQDYSPLGESYFFDHHMESSAFQEGWDVEASYGDGIKAYVSSM</sequence>
<evidence type="ECO:0000256" key="4">
    <source>
        <dbReference type="SAM" id="MobiDB-lite"/>
    </source>
</evidence>
<dbReference type="GO" id="GO:0000981">
    <property type="term" value="F:DNA-binding transcription factor activity, RNA polymerase II-specific"/>
    <property type="evidence" value="ECO:0007669"/>
    <property type="project" value="TreeGrafter"/>
</dbReference>
<keyword evidence="7" id="KW-1185">Reference proteome</keyword>
<feature type="compositionally biased region" description="Polar residues" evidence="4">
    <location>
        <begin position="1"/>
        <end position="12"/>
    </location>
</feature>
<reference evidence="6" key="2">
    <citation type="submission" date="2021-10" db="EMBL/GenBank/DDBJ databases">
        <title>Phylogenomics reveals ancestral predisposition of the termite-cultivated fungus Termitomyces towards a domesticated lifestyle.</title>
        <authorList>
            <person name="Auxier B."/>
            <person name="Grum-Grzhimaylo A."/>
            <person name="Cardenas M.E."/>
            <person name="Lodge J.D."/>
            <person name="Laessoe T."/>
            <person name="Pedersen O."/>
            <person name="Smith M.E."/>
            <person name="Kuyper T.W."/>
            <person name="Franco-Molano E.A."/>
            <person name="Baroni T.J."/>
            <person name="Aanen D.K."/>
        </authorList>
    </citation>
    <scope>NUCLEOTIDE SEQUENCE</scope>
    <source>
        <strain evidence="6">AP01</strain>
        <tissue evidence="6">Mycelium</tissue>
    </source>
</reference>
<feature type="domain" description="HMG box" evidence="5">
    <location>
        <begin position="39"/>
        <end position="108"/>
    </location>
</feature>